<keyword evidence="7" id="KW-0255">Endonuclease</keyword>
<reference evidence="7 8" key="1">
    <citation type="submission" date="2019-07" db="EMBL/GenBank/DDBJ databases">
        <title>Gastrointestinal microbiota of Peromyscus leucopus, the white-footed mouse.</title>
        <authorList>
            <person name="Milovic A."/>
            <person name="Bassam K."/>
            <person name="Barbour A.G."/>
        </authorList>
    </citation>
    <scope>NUCLEOTIDE SEQUENCE [LARGE SCALE GENOMIC DNA]</scope>
    <source>
        <strain evidence="7 8">LL7</strain>
        <plasmid evidence="7 8">unnamed</plasmid>
    </source>
</reference>
<keyword evidence="7" id="KW-0378">Hydrolase</keyword>
<dbReference type="Gene3D" id="3.40.50.150">
    <property type="entry name" value="Vaccinia Virus protein VP39"/>
    <property type="match status" value="1"/>
</dbReference>
<dbReference type="RefSeq" id="WP_144227788.1">
    <property type="nucleotide sequence ID" value="NZ_CP041677.1"/>
</dbReference>
<dbReference type="InterPro" id="IPR002052">
    <property type="entry name" value="DNA_methylase_N6_adenine_CS"/>
</dbReference>
<dbReference type="PROSITE" id="PS00092">
    <property type="entry name" value="N6_MTASE"/>
    <property type="match status" value="1"/>
</dbReference>
<evidence type="ECO:0000256" key="2">
    <source>
        <dbReference type="ARBA" id="ARBA00022603"/>
    </source>
</evidence>
<feature type="domain" description="Type II methyltransferase M.TaqI-like" evidence="6">
    <location>
        <begin position="541"/>
        <end position="706"/>
    </location>
</feature>
<gene>
    <name evidence="7" type="ORF">FOD75_10695</name>
</gene>
<evidence type="ECO:0000259" key="6">
    <source>
        <dbReference type="Pfam" id="PF07669"/>
    </source>
</evidence>
<organism evidence="7 8">
    <name type="scientific">Limosilactobacillus reuteri</name>
    <name type="common">Lactobacillus reuteri</name>
    <dbReference type="NCBI Taxonomy" id="1598"/>
    <lineage>
        <taxon>Bacteria</taxon>
        <taxon>Bacillati</taxon>
        <taxon>Bacillota</taxon>
        <taxon>Bacilli</taxon>
        <taxon>Lactobacillales</taxon>
        <taxon>Lactobacillaceae</taxon>
        <taxon>Limosilactobacillus</taxon>
    </lineage>
</organism>
<evidence type="ECO:0000256" key="5">
    <source>
        <dbReference type="ARBA" id="ARBA00047942"/>
    </source>
</evidence>
<keyword evidence="7" id="KW-0540">Nuclease</keyword>
<dbReference type="PANTHER" id="PTHR33841:SF1">
    <property type="entry name" value="DNA METHYLTRANSFERASE A"/>
    <property type="match status" value="1"/>
</dbReference>
<evidence type="ECO:0000313" key="8">
    <source>
        <dbReference type="Proteomes" id="UP000316394"/>
    </source>
</evidence>
<dbReference type="GO" id="GO:0009007">
    <property type="term" value="F:site-specific DNA-methyltransferase (adenine-specific) activity"/>
    <property type="evidence" value="ECO:0007669"/>
    <property type="project" value="UniProtKB-EC"/>
</dbReference>
<proteinExistence type="predicted"/>
<keyword evidence="7" id="KW-0614">Plasmid</keyword>
<dbReference type="AlphaFoldDB" id="A0A517D884"/>
<evidence type="ECO:0000313" key="7">
    <source>
        <dbReference type="EMBL" id="QDR73559.1"/>
    </source>
</evidence>
<keyword evidence="2" id="KW-0489">Methyltransferase</keyword>
<dbReference type="Pfam" id="PF07669">
    <property type="entry name" value="Eco57I"/>
    <property type="match status" value="1"/>
</dbReference>
<comment type="catalytic activity">
    <reaction evidence="5">
        <text>a 2'-deoxyadenosine in DNA + S-adenosyl-L-methionine = an N(6)-methyl-2'-deoxyadenosine in DNA + S-adenosyl-L-homocysteine + H(+)</text>
        <dbReference type="Rhea" id="RHEA:15197"/>
        <dbReference type="Rhea" id="RHEA-COMP:12418"/>
        <dbReference type="Rhea" id="RHEA-COMP:12419"/>
        <dbReference type="ChEBI" id="CHEBI:15378"/>
        <dbReference type="ChEBI" id="CHEBI:57856"/>
        <dbReference type="ChEBI" id="CHEBI:59789"/>
        <dbReference type="ChEBI" id="CHEBI:90615"/>
        <dbReference type="ChEBI" id="CHEBI:90616"/>
        <dbReference type="EC" id="2.1.1.72"/>
    </reaction>
</comment>
<dbReference type="InterPro" id="IPR029063">
    <property type="entry name" value="SAM-dependent_MTases_sf"/>
</dbReference>
<geneLocation type="plasmid" evidence="7 8">
    <name>unnamed</name>
</geneLocation>
<dbReference type="GO" id="GO:0032259">
    <property type="term" value="P:methylation"/>
    <property type="evidence" value="ECO:0007669"/>
    <property type="project" value="UniProtKB-KW"/>
</dbReference>
<dbReference type="InterPro" id="IPR011639">
    <property type="entry name" value="MethylTrfase_TaqI-like_dom"/>
</dbReference>
<keyword evidence="3" id="KW-0808">Transferase</keyword>
<name>A0A517D884_LIMRT</name>
<dbReference type="GO" id="GO:0004519">
    <property type="term" value="F:endonuclease activity"/>
    <property type="evidence" value="ECO:0007669"/>
    <property type="project" value="UniProtKB-KW"/>
</dbReference>
<sequence>METKEEKLINSMLPDNESSKILSEFLGYSLGKDPIDPTSDIRVMFTNKTNDKSVGVIAIEPIRELDDSTDTVNIRKLYERVLEINKEFGINFRVSAIGFIGTKRLVFFPTIGGNRDTRLDLTPQTIGIDLYKRNLAYLKNDNITVQESPFGFGAQINIDDNAFRKELSSHFLSVVSLYRKKMSEWITASDLKNDLINLVNDEAKTAIEENDIENLVQSESYKSVLSTVVDTITLRQLMRRFLEGYYGANSFNVEDIALGVGSGTLDEAIEKAANIAEEIGEERQIKKINREHTAIEQLDLFSNSFTEEEETATSKVKIKEGQEDYLADLSQKALKQFQLAYGGDLFAGSIGNAATKIESELAKKNGINWVKLYADTKAGNYSFRFADMPPEAIEKQYEDSMSKNVQITLDEETRKPVVFYGDDEVEQKNKGAYYTDQRFVNYMVNKTVEVEFQNRYQELKKAINSKNIDEINSKLNHLLDLKIADFSCGGGSFLRGAFLKLAEKFSLIHNLDIPENIKSRYAFLADNEDAQYEWENYILNNMIYGVDIDYKAIIISSLTLSLSSLQHRPKNTKLPQLIGKTLIHQNSLINAVPYYRRAEVFGKYQNEIAKLIKLKKDDFSAFAKLRDELQAKVIPGSGDVSKYSSMLHIQSIELNLPEIFFNDDGTLKAHGGMDIVIGNPPWDSLKPNSDEFFSEYDKTYRRLTNRNKKVLRQKLVQNFPQLEEKWSEKVKQSKASSDYYLDKDNFKYQTWKINGRKTVGEVNLYKVSLERFTQLGKKDAKFNILVPDSFATDNGSTGLRHLVIDNYSLEEYLSFENRLGIFPAVDNRQKFACLSFDGLTKHKKNNSFKAFFYKRELNDLTNENEKLNYSIQVLKKIEPERYAFFEAKSEELFDLFTKIRLAFPTLGQTEMIRFGNDFNKTKDADKFIDIHDKTNDDFLIYEGKFIDQFTILPDRIPFAASKNEVTKKIGNEYEFYRIAIRDVASPTNKRSLIASLIPPRSVAVHTLKMQKDSGSMSLKKKLYILGFLNSYVLDFMIRNVINMHLNQVYLYQLPVPMPNIISDSDQIIQITKELLKENKGYYDDLDNLVPGKEYAGTDHESLIAELNARIMIDFDLTRAEIVALMKTFESANHKQEVQEETQRILDCYDALKK</sequence>
<dbReference type="Proteomes" id="UP000316394">
    <property type="component" value="Plasmid unnamed"/>
</dbReference>
<dbReference type="EMBL" id="CP041677">
    <property type="protein sequence ID" value="QDR73559.1"/>
    <property type="molecule type" value="Genomic_DNA"/>
</dbReference>
<dbReference type="PRINTS" id="PR00507">
    <property type="entry name" value="N12N6MTFRASE"/>
</dbReference>
<keyword evidence="4" id="KW-0949">S-adenosyl-L-methionine</keyword>
<protein>
    <recommendedName>
        <fullName evidence="1">site-specific DNA-methyltransferase (adenine-specific)</fullName>
        <ecNumber evidence="1">2.1.1.72</ecNumber>
    </recommendedName>
</protein>
<dbReference type="SUPFAM" id="SSF53335">
    <property type="entry name" value="S-adenosyl-L-methionine-dependent methyltransferases"/>
    <property type="match status" value="1"/>
</dbReference>
<dbReference type="EC" id="2.1.1.72" evidence="1"/>
<evidence type="ECO:0000256" key="4">
    <source>
        <dbReference type="ARBA" id="ARBA00022691"/>
    </source>
</evidence>
<dbReference type="PANTHER" id="PTHR33841">
    <property type="entry name" value="DNA METHYLTRANSFERASE YEEA-RELATED"/>
    <property type="match status" value="1"/>
</dbReference>
<evidence type="ECO:0000256" key="1">
    <source>
        <dbReference type="ARBA" id="ARBA00011900"/>
    </source>
</evidence>
<dbReference type="GO" id="GO:0006304">
    <property type="term" value="P:DNA modification"/>
    <property type="evidence" value="ECO:0007669"/>
    <property type="project" value="InterPro"/>
</dbReference>
<accession>A0A517D884</accession>
<evidence type="ECO:0000256" key="3">
    <source>
        <dbReference type="ARBA" id="ARBA00022679"/>
    </source>
</evidence>
<dbReference type="InterPro" id="IPR050953">
    <property type="entry name" value="N4_N6_ade-DNA_methylase"/>
</dbReference>
<dbReference type="GO" id="GO:0003676">
    <property type="term" value="F:nucleic acid binding"/>
    <property type="evidence" value="ECO:0007669"/>
    <property type="project" value="InterPro"/>
</dbReference>